<keyword evidence="1" id="KW-0690">Ribosome biogenesis</keyword>
<dbReference type="InterPro" id="IPR036764">
    <property type="entry name" value="Peptidase_Prp_sf"/>
</dbReference>
<keyword evidence="8" id="KW-1185">Reference proteome</keyword>
<accession>A0ABY4CI02</accession>
<dbReference type="Pfam" id="PF04327">
    <property type="entry name" value="Peptidase_Prp"/>
    <property type="match status" value="1"/>
</dbReference>
<evidence type="ECO:0000256" key="1">
    <source>
        <dbReference type="ARBA" id="ARBA00022517"/>
    </source>
</evidence>
<dbReference type="GO" id="GO:0008233">
    <property type="term" value="F:peptidase activity"/>
    <property type="evidence" value="ECO:0007669"/>
    <property type="project" value="UniProtKB-KW"/>
</dbReference>
<evidence type="ECO:0000256" key="5">
    <source>
        <dbReference type="ARBA" id="ARBA00044503"/>
    </source>
</evidence>
<evidence type="ECO:0000256" key="6">
    <source>
        <dbReference type="ARBA" id="ARBA00044538"/>
    </source>
</evidence>
<name>A0ABY4CI02_9BACL</name>
<dbReference type="CDD" id="cd16332">
    <property type="entry name" value="Prp-like"/>
    <property type="match status" value="1"/>
</dbReference>
<proteinExistence type="inferred from homology"/>
<protein>
    <recommendedName>
        <fullName evidence="6">Ribosomal processing cysteine protease Prp</fullName>
    </recommendedName>
</protein>
<dbReference type="RefSeq" id="WP_347436839.1">
    <property type="nucleotide sequence ID" value="NZ_CP089291.1"/>
</dbReference>
<evidence type="ECO:0000256" key="4">
    <source>
        <dbReference type="ARBA" id="ARBA00022807"/>
    </source>
</evidence>
<dbReference type="Gene3D" id="3.30.70.1490">
    <property type="entry name" value="Cysteine protease Prp"/>
    <property type="match status" value="1"/>
</dbReference>
<keyword evidence="4" id="KW-0788">Thiol protease</keyword>
<comment type="similarity">
    <text evidence="5">Belongs to the Prp family.</text>
</comment>
<dbReference type="EMBL" id="CP089291">
    <property type="protein sequence ID" value="UOF90148.1"/>
    <property type="molecule type" value="Genomic_DNA"/>
</dbReference>
<keyword evidence="2 7" id="KW-0645">Protease</keyword>
<evidence type="ECO:0000313" key="7">
    <source>
        <dbReference type="EMBL" id="UOF90148.1"/>
    </source>
</evidence>
<keyword evidence="3" id="KW-0378">Hydrolase</keyword>
<evidence type="ECO:0000313" key="8">
    <source>
        <dbReference type="Proteomes" id="UP000830167"/>
    </source>
</evidence>
<sequence length="107" mass="11640">MIRITISRNQTGQIVGAKVIGHAGYADAGEDIVCAAVSILIQNAVNSIEALCGVSLHTVSEDGRVEFQSADCADRKDIQLLLESMTFGMRGISEEYPNFVRVREQKI</sequence>
<organism evidence="7 8">
    <name type="scientific">Fodinisporobacter ferrooxydans</name>
    <dbReference type="NCBI Taxonomy" id="2901836"/>
    <lineage>
        <taxon>Bacteria</taxon>
        <taxon>Bacillati</taxon>
        <taxon>Bacillota</taxon>
        <taxon>Bacilli</taxon>
        <taxon>Bacillales</taxon>
        <taxon>Alicyclobacillaceae</taxon>
        <taxon>Fodinisporobacter</taxon>
    </lineage>
</organism>
<dbReference type="PANTHER" id="PTHR39178">
    <property type="entry name" value="HYPOTHETICAL RIBOSOME-ASSOCIATED PROTEIN"/>
    <property type="match status" value="1"/>
</dbReference>
<dbReference type="PANTHER" id="PTHR39178:SF1">
    <property type="entry name" value="RIBOSOMAL-PROCESSING CYSTEINE PROTEASE PRP"/>
    <property type="match status" value="1"/>
</dbReference>
<evidence type="ECO:0000256" key="2">
    <source>
        <dbReference type="ARBA" id="ARBA00022670"/>
    </source>
</evidence>
<dbReference type="SUPFAM" id="SSF118010">
    <property type="entry name" value="TM1457-like"/>
    <property type="match status" value="1"/>
</dbReference>
<dbReference type="GO" id="GO:0006508">
    <property type="term" value="P:proteolysis"/>
    <property type="evidence" value="ECO:0007669"/>
    <property type="project" value="UniProtKB-KW"/>
</dbReference>
<gene>
    <name evidence="7" type="ORF">LSG31_20155</name>
</gene>
<dbReference type="InterPro" id="IPR007422">
    <property type="entry name" value="Peptidase_Prp"/>
</dbReference>
<reference evidence="7" key="1">
    <citation type="submission" date="2021-12" db="EMBL/GenBank/DDBJ databases">
        <title>Alicyclobacillaceae gen. nov., sp. nov., isolated from chalcocite enrichment system.</title>
        <authorList>
            <person name="Jiang Z."/>
        </authorList>
    </citation>
    <scope>NUCLEOTIDE SEQUENCE</scope>
    <source>
        <strain evidence="7">MYW30-H2</strain>
    </source>
</reference>
<evidence type="ECO:0000256" key="3">
    <source>
        <dbReference type="ARBA" id="ARBA00022801"/>
    </source>
</evidence>
<dbReference type="Proteomes" id="UP000830167">
    <property type="component" value="Chromosome"/>
</dbReference>